<evidence type="ECO:0000313" key="9">
    <source>
        <dbReference type="EMBL" id="CBH23301.1"/>
    </source>
</evidence>
<evidence type="ECO:0000256" key="1">
    <source>
        <dbReference type="ARBA" id="ARBA00007484"/>
    </source>
</evidence>
<dbReference type="InterPro" id="IPR006197">
    <property type="entry name" value="Peptidase_S24_LexA"/>
</dbReference>
<dbReference type="GO" id="GO:0016787">
    <property type="term" value="F:hydrolase activity"/>
    <property type="evidence" value="ECO:0007669"/>
    <property type="project" value="UniProtKB-KW"/>
</dbReference>
<dbReference type="InterPro" id="IPR015927">
    <property type="entry name" value="Peptidase_S24_S26A/B/C"/>
</dbReference>
<keyword evidence="6" id="KW-0742">SOS response</keyword>
<protein>
    <submittedName>
        <fullName evidence="9">UmuD protein</fullName>
        <ecNumber evidence="9">3.4.21.-</ecNumber>
    </submittedName>
</protein>
<dbReference type="InterPro" id="IPR039418">
    <property type="entry name" value="LexA-like"/>
</dbReference>
<dbReference type="HOGENOM" id="CLU_1282141_0_0_10"/>
<dbReference type="Proteomes" id="UP000000933">
    <property type="component" value="Chromosome"/>
</dbReference>
<comment type="similarity">
    <text evidence="1 7">Belongs to the peptidase S24 family.</text>
</comment>
<dbReference type="InterPro" id="IPR050077">
    <property type="entry name" value="LexA_repressor"/>
</dbReference>
<dbReference type="PATRIC" id="fig|761659.10.peg.438"/>
<dbReference type="PANTHER" id="PTHR33516:SF2">
    <property type="entry name" value="LEXA REPRESSOR-RELATED"/>
    <property type="match status" value="1"/>
</dbReference>
<dbReference type="Pfam" id="PF00717">
    <property type="entry name" value="Peptidase_S24"/>
    <property type="match status" value="1"/>
</dbReference>
<evidence type="ECO:0000313" key="10">
    <source>
        <dbReference type="Proteomes" id="UP000000933"/>
    </source>
</evidence>
<evidence type="ECO:0000256" key="7">
    <source>
        <dbReference type="RuleBase" id="RU003991"/>
    </source>
</evidence>
<dbReference type="AlphaFoldDB" id="D5H5J6"/>
<dbReference type="PANTHER" id="PTHR33516">
    <property type="entry name" value="LEXA REPRESSOR"/>
    <property type="match status" value="1"/>
</dbReference>
<dbReference type="NCBIfam" id="NF007621">
    <property type="entry name" value="PRK10276.1"/>
    <property type="match status" value="1"/>
</dbReference>
<name>D5H5J6_SALRM</name>
<organism evidence="9 10">
    <name type="scientific">Salinibacter ruber (strain M8)</name>
    <dbReference type="NCBI Taxonomy" id="761659"/>
    <lineage>
        <taxon>Bacteria</taxon>
        <taxon>Pseudomonadati</taxon>
        <taxon>Rhodothermota</taxon>
        <taxon>Rhodothermia</taxon>
        <taxon>Rhodothermales</taxon>
        <taxon>Salinibacteraceae</taxon>
        <taxon>Salinibacter</taxon>
    </lineage>
</organism>
<dbReference type="Gene3D" id="2.10.109.10">
    <property type="entry name" value="Umud Fragment, subunit A"/>
    <property type="match status" value="1"/>
</dbReference>
<evidence type="ECO:0000256" key="4">
    <source>
        <dbReference type="ARBA" id="ARBA00022813"/>
    </source>
</evidence>
<dbReference type="EMBL" id="FP565814">
    <property type="protein sequence ID" value="CBH23301.1"/>
    <property type="molecule type" value="Genomic_DNA"/>
</dbReference>
<dbReference type="GO" id="GO:0006281">
    <property type="term" value="P:DNA repair"/>
    <property type="evidence" value="ECO:0007669"/>
    <property type="project" value="UniProtKB-KW"/>
</dbReference>
<dbReference type="PRINTS" id="PR00726">
    <property type="entry name" value="LEXASERPTASE"/>
</dbReference>
<dbReference type="GO" id="GO:0003677">
    <property type="term" value="F:DNA binding"/>
    <property type="evidence" value="ECO:0007669"/>
    <property type="project" value="InterPro"/>
</dbReference>
<sequence length="194" mass="21588">MRGLEERTCLKYVCWFVLWWGIDAMPRSTDPTAPMSLLCSADDPNHSSVQSDVVVTAARPARHTPRLRQPFFLTRVEAGFPSPASDYVETELDLAEHLIEHEAATYYLRVSGTSMTRAGIHDGDILVVDRAVEPADGDVVVAALDAELTVKRLRTRDGRAFLVPESQHHDPIPVRDGQELVVWGVVQHVVHEVS</sequence>
<keyword evidence="4 7" id="KW-0068">Autocatalytic cleavage</keyword>
<keyword evidence="2" id="KW-0227">DNA damage</keyword>
<dbReference type="EC" id="3.4.21.-" evidence="9"/>
<evidence type="ECO:0000259" key="8">
    <source>
        <dbReference type="Pfam" id="PF00717"/>
    </source>
</evidence>
<dbReference type="MEROPS" id="S24.003"/>
<reference evidence="10" key="2">
    <citation type="submission" date="2010-04" db="EMBL/GenBank/DDBJ databases">
        <title>Genome sequence of Salinibacter ruber M8.</title>
        <authorList>
            <consortium name="Genoscope"/>
        </authorList>
    </citation>
    <scope>NUCLEOTIDE SEQUENCE [LARGE SCALE GENOMIC DNA]</scope>
    <source>
        <strain evidence="10">M8</strain>
    </source>
</reference>
<reference evidence="9 10" key="1">
    <citation type="journal article" date="2010" name="ISME J.">
        <title>Fine-scale evolution: genomic, phenotypic and ecological differentiation in two coexisting Salinibacter ruber strains.</title>
        <authorList>
            <person name="Pena A."/>
            <person name="Teeling H."/>
            <person name="Huerta-Cepas J."/>
            <person name="Santos F."/>
            <person name="Yarza P."/>
            <person name="Brito-Echeverria J."/>
            <person name="Lucio M."/>
            <person name="Schmitt-Kopplin P."/>
            <person name="Meseguer I."/>
            <person name="Schenowitz C."/>
            <person name="Dossat C."/>
            <person name="Barbe V."/>
            <person name="Dopazo J."/>
            <person name="Rossello-Mora R."/>
            <person name="Schuler M."/>
            <person name="Glockner F.O."/>
            <person name="Amann R."/>
            <person name="Gabaldon T."/>
            <person name="Anton J."/>
        </authorList>
    </citation>
    <scope>NUCLEOTIDE SEQUENCE [LARGE SCALE GENOMIC DNA]</scope>
    <source>
        <strain evidence="9 10">M8</strain>
    </source>
</reference>
<evidence type="ECO:0000256" key="3">
    <source>
        <dbReference type="ARBA" id="ARBA00022801"/>
    </source>
</evidence>
<dbReference type="GO" id="GO:0006355">
    <property type="term" value="P:regulation of DNA-templated transcription"/>
    <property type="evidence" value="ECO:0007669"/>
    <property type="project" value="InterPro"/>
</dbReference>
<proteinExistence type="inferred from homology"/>
<evidence type="ECO:0000256" key="6">
    <source>
        <dbReference type="ARBA" id="ARBA00023236"/>
    </source>
</evidence>
<dbReference type="SUPFAM" id="SSF51306">
    <property type="entry name" value="LexA/Signal peptidase"/>
    <property type="match status" value="1"/>
</dbReference>
<keyword evidence="3 7" id="KW-0378">Hydrolase</keyword>
<dbReference type="KEGG" id="srm:SRM_00380"/>
<keyword evidence="5" id="KW-0234">DNA repair</keyword>
<dbReference type="CDD" id="cd06529">
    <property type="entry name" value="S24_LexA-like"/>
    <property type="match status" value="1"/>
</dbReference>
<accession>D5H5J6</accession>
<dbReference type="GO" id="GO:0009432">
    <property type="term" value="P:SOS response"/>
    <property type="evidence" value="ECO:0007669"/>
    <property type="project" value="UniProtKB-KW"/>
</dbReference>
<evidence type="ECO:0000256" key="5">
    <source>
        <dbReference type="ARBA" id="ARBA00023204"/>
    </source>
</evidence>
<gene>
    <name evidence="9" type="primary">umuD</name>
    <name evidence="9" type="ordered locus">SRM_00380</name>
</gene>
<dbReference type="InterPro" id="IPR036286">
    <property type="entry name" value="LexA/Signal_pep-like_sf"/>
</dbReference>
<evidence type="ECO:0000256" key="2">
    <source>
        <dbReference type="ARBA" id="ARBA00022763"/>
    </source>
</evidence>
<feature type="domain" description="Peptidase S24/S26A/S26B/S26C" evidence="8">
    <location>
        <begin position="71"/>
        <end position="186"/>
    </location>
</feature>